<evidence type="ECO:0000256" key="1">
    <source>
        <dbReference type="SAM" id="MobiDB-lite"/>
    </source>
</evidence>
<feature type="compositionally biased region" description="Polar residues" evidence="1">
    <location>
        <begin position="9"/>
        <end position="20"/>
    </location>
</feature>
<dbReference type="EMBL" id="JAJEPU010000016">
    <property type="protein sequence ID" value="MCC2164613.1"/>
    <property type="molecule type" value="Genomic_DNA"/>
</dbReference>
<name>A0AAE3DL21_9FIRM</name>
<evidence type="ECO:0000313" key="3">
    <source>
        <dbReference type="EMBL" id="MCC2164613.1"/>
    </source>
</evidence>
<keyword evidence="2" id="KW-0812">Transmembrane</keyword>
<organism evidence="3 4">
    <name type="scientific">Brotaphodocola catenula</name>
    <dbReference type="NCBI Taxonomy" id="2885361"/>
    <lineage>
        <taxon>Bacteria</taxon>
        <taxon>Bacillati</taxon>
        <taxon>Bacillota</taxon>
        <taxon>Clostridia</taxon>
        <taxon>Lachnospirales</taxon>
        <taxon>Lachnospiraceae</taxon>
        <taxon>Brotaphodocola</taxon>
    </lineage>
</organism>
<reference evidence="3" key="1">
    <citation type="submission" date="2021-10" db="EMBL/GenBank/DDBJ databases">
        <title>Anaerobic single-cell dispensing facilitates the cultivation of human gut bacteria.</title>
        <authorList>
            <person name="Afrizal A."/>
        </authorList>
    </citation>
    <scope>NUCLEOTIDE SEQUENCE</scope>
    <source>
        <strain evidence="3">CLA-AA-H274</strain>
    </source>
</reference>
<keyword evidence="2" id="KW-1133">Transmembrane helix</keyword>
<keyword evidence="4" id="KW-1185">Reference proteome</keyword>
<protein>
    <submittedName>
        <fullName evidence="3">Uncharacterized protein</fullName>
    </submittedName>
</protein>
<sequence length="246" mass="27750">MRITEESMKQTSGEISAENQNIKKPEEPHLTEREKLRSMNFQDKLWYIWNYYRFHMVAAVLAIVVAVNVGTVVYHGTFHTALHCMIINSRDEEGFQAEPLEQDFASWAGMGKKDEIISETTFLAFGDDASEYIYASMAKISALVAAKDLDVMICDEETLDHYSSMDGYLDLKAVLPEDLLNVVKDRLYYTENGDGTRHAYAVDISGTAFAENSNIQLSPALFGIVSNSVRTETSLDLLKYIFEVAK</sequence>
<keyword evidence="2" id="KW-0472">Membrane</keyword>
<evidence type="ECO:0000313" key="4">
    <source>
        <dbReference type="Proteomes" id="UP001198962"/>
    </source>
</evidence>
<gene>
    <name evidence="3" type="ORF">LKD32_06920</name>
</gene>
<comment type="caution">
    <text evidence="3">The sequence shown here is derived from an EMBL/GenBank/DDBJ whole genome shotgun (WGS) entry which is preliminary data.</text>
</comment>
<proteinExistence type="predicted"/>
<feature type="region of interest" description="Disordered" evidence="1">
    <location>
        <begin position="1"/>
        <end position="27"/>
    </location>
</feature>
<dbReference type="RefSeq" id="WP_308451219.1">
    <property type="nucleotide sequence ID" value="NZ_JAJEPU010000016.1"/>
</dbReference>
<dbReference type="AlphaFoldDB" id="A0AAE3DL21"/>
<feature type="transmembrane region" description="Helical" evidence="2">
    <location>
        <begin position="54"/>
        <end position="74"/>
    </location>
</feature>
<accession>A0AAE3DL21</accession>
<dbReference type="Proteomes" id="UP001198962">
    <property type="component" value="Unassembled WGS sequence"/>
</dbReference>
<evidence type="ECO:0000256" key="2">
    <source>
        <dbReference type="SAM" id="Phobius"/>
    </source>
</evidence>